<name>A0A081C8V9_VECG1</name>
<reference evidence="1" key="1">
    <citation type="journal article" date="2015" name="PeerJ">
        <title>First genomic representation of candidate bacterial phylum KSB3 points to enhanced environmental sensing as a trigger of wastewater bulking.</title>
        <authorList>
            <person name="Sekiguchi Y."/>
            <person name="Ohashi A."/>
            <person name="Parks D.H."/>
            <person name="Yamauchi T."/>
            <person name="Tyson G.W."/>
            <person name="Hugenholtz P."/>
        </authorList>
    </citation>
    <scope>NUCLEOTIDE SEQUENCE [LARGE SCALE GENOMIC DNA]</scope>
</reference>
<protein>
    <recommendedName>
        <fullName evidence="3">AAA-ATPase-like domain-containing protein</fullName>
    </recommendedName>
</protein>
<evidence type="ECO:0000313" key="1">
    <source>
        <dbReference type="EMBL" id="GAK61014.1"/>
    </source>
</evidence>
<gene>
    <name evidence="1" type="ORF">U27_00912</name>
</gene>
<evidence type="ECO:0008006" key="3">
    <source>
        <dbReference type="Google" id="ProtNLM"/>
    </source>
</evidence>
<dbReference type="HOGENOM" id="CLU_3132682_0_0_0"/>
<organism evidence="1">
    <name type="scientific">Vecturithrix granuli</name>
    <dbReference type="NCBI Taxonomy" id="1499967"/>
    <lineage>
        <taxon>Bacteria</taxon>
        <taxon>Candidatus Moduliflexota</taxon>
        <taxon>Candidatus Vecturitrichia</taxon>
        <taxon>Candidatus Vecturitrichales</taxon>
        <taxon>Candidatus Vecturitrichaceae</taxon>
        <taxon>Candidatus Vecturithrix</taxon>
    </lineage>
</organism>
<dbReference type="Proteomes" id="UP000030661">
    <property type="component" value="Unassembled WGS sequence"/>
</dbReference>
<proteinExistence type="predicted"/>
<dbReference type="AlphaFoldDB" id="A0A081C8V9"/>
<accession>A0A081C8V9</accession>
<keyword evidence="2" id="KW-1185">Reference proteome</keyword>
<sequence>MKKIPYGESHYPTLIQQGYVYVDKTPYIQPQSSPPVPLLQGEGPGVRIA</sequence>
<dbReference type="STRING" id="1499967.U27_00912"/>
<dbReference type="EMBL" id="DF820476">
    <property type="protein sequence ID" value="GAK61014.1"/>
    <property type="molecule type" value="Genomic_DNA"/>
</dbReference>
<evidence type="ECO:0000313" key="2">
    <source>
        <dbReference type="Proteomes" id="UP000030661"/>
    </source>
</evidence>